<organism evidence="2 3">
    <name type="scientific">Pseudonocardia oroxyli</name>
    <dbReference type="NCBI Taxonomy" id="366584"/>
    <lineage>
        <taxon>Bacteria</taxon>
        <taxon>Bacillati</taxon>
        <taxon>Actinomycetota</taxon>
        <taxon>Actinomycetes</taxon>
        <taxon>Pseudonocardiales</taxon>
        <taxon>Pseudonocardiaceae</taxon>
        <taxon>Pseudonocardia</taxon>
    </lineage>
</organism>
<reference evidence="2 3" key="1">
    <citation type="submission" date="2016-10" db="EMBL/GenBank/DDBJ databases">
        <authorList>
            <person name="de Groot N.N."/>
        </authorList>
    </citation>
    <scope>NUCLEOTIDE SEQUENCE [LARGE SCALE GENOMIC DNA]</scope>
    <source>
        <strain evidence="2 3">CGMCC 4.3143</strain>
    </source>
</reference>
<dbReference type="InterPro" id="IPR043129">
    <property type="entry name" value="ATPase_NBD"/>
</dbReference>
<evidence type="ECO:0000313" key="2">
    <source>
        <dbReference type="EMBL" id="SDE88818.1"/>
    </source>
</evidence>
<dbReference type="AlphaFoldDB" id="A0A1G7GKW3"/>
<dbReference type="EMBL" id="FNBE01000002">
    <property type="protein sequence ID" value="SDE88818.1"/>
    <property type="molecule type" value="Genomic_DNA"/>
</dbReference>
<dbReference type="STRING" id="366584.SAMN05216377_102385"/>
<evidence type="ECO:0008006" key="4">
    <source>
        <dbReference type="Google" id="ProtNLM"/>
    </source>
</evidence>
<evidence type="ECO:0000313" key="3">
    <source>
        <dbReference type="Proteomes" id="UP000198967"/>
    </source>
</evidence>
<protein>
    <recommendedName>
        <fullName evidence="4">Type VII secretion-associated protein, Rv3446c family, C-terminal domain-containing protein</fullName>
    </recommendedName>
</protein>
<keyword evidence="3" id="KW-1185">Reference proteome</keyword>
<gene>
    <name evidence="2" type="ORF">SAMN05216377_102385</name>
</gene>
<sequence>MSVLVVDGRRVAEVRDGRVELLGVLPAGVQATAFRPGARVVAAAGPPGMVVDLGAGGTRVRHDGRVVAAIPLGGRDLDRAVQELVAERIGRGRAALPGLPEAEARAVREALSLCPAATVDTAAGPVRVTREELGAALAPVLAAIVARLPRGRPLLLVGGVARTPLLAELCDAAGVGPVRVAERPETALLESALVESTLVETPLETTPLESGPAPADLAGAAVALPAPPPRSRTPRVLAVAAGLLAAVALLGLGTLLPVPADGLVAHGYRLAVPPGWVHAGGAPELRRVLLAPAGQPDATAAIVVERTPLGYDADVEPARAAAELRALAPPGLALWTEGEWTRYREGDVEWWVRFDRTDQLAVGCRAAAQACAVVRDSLVRDR</sequence>
<dbReference type="SUPFAM" id="SSF53067">
    <property type="entry name" value="Actin-like ATPase domain"/>
    <property type="match status" value="1"/>
</dbReference>
<dbReference type="Proteomes" id="UP000198967">
    <property type="component" value="Unassembled WGS sequence"/>
</dbReference>
<proteinExistence type="predicted"/>
<keyword evidence="1" id="KW-0812">Transmembrane</keyword>
<keyword evidence="1" id="KW-0472">Membrane</keyword>
<keyword evidence="1" id="KW-1133">Transmembrane helix</keyword>
<name>A0A1G7GKW3_PSEOR</name>
<feature type="transmembrane region" description="Helical" evidence="1">
    <location>
        <begin position="236"/>
        <end position="256"/>
    </location>
</feature>
<dbReference type="RefSeq" id="WP_093077062.1">
    <property type="nucleotide sequence ID" value="NZ_FNBE01000002.1"/>
</dbReference>
<accession>A0A1G7GKW3</accession>
<evidence type="ECO:0000256" key="1">
    <source>
        <dbReference type="SAM" id="Phobius"/>
    </source>
</evidence>